<protein>
    <submittedName>
        <fullName evidence="6">Uncharacterized protein</fullName>
    </submittedName>
</protein>
<dbReference type="InterPro" id="IPR001849">
    <property type="entry name" value="PH_domain"/>
</dbReference>
<organism evidence="6 7">
    <name type="scientific">Pelagomonas calceolata</name>
    <dbReference type="NCBI Taxonomy" id="35677"/>
    <lineage>
        <taxon>Eukaryota</taxon>
        <taxon>Sar</taxon>
        <taxon>Stramenopiles</taxon>
        <taxon>Ochrophyta</taxon>
        <taxon>Pelagophyceae</taxon>
        <taxon>Pelagomonadales</taxon>
        <taxon>Pelagomonadaceae</taxon>
        <taxon>Pelagomonas</taxon>
    </lineage>
</organism>
<dbReference type="EMBL" id="CAKKNE010000004">
    <property type="protein sequence ID" value="CAH0374642.1"/>
    <property type="molecule type" value="Genomic_DNA"/>
</dbReference>
<dbReference type="SUPFAM" id="SSF46934">
    <property type="entry name" value="UBA-like"/>
    <property type="match status" value="1"/>
</dbReference>
<dbReference type="PROSITE" id="PS50003">
    <property type="entry name" value="PH_DOMAIN"/>
    <property type="match status" value="1"/>
</dbReference>
<evidence type="ECO:0000256" key="1">
    <source>
        <dbReference type="SAM" id="MobiDB-lite"/>
    </source>
</evidence>
<proteinExistence type="predicted"/>
<dbReference type="Gene3D" id="1.20.900.10">
    <property type="entry name" value="Dbl homology (DH) domain"/>
    <property type="match status" value="1"/>
</dbReference>
<dbReference type="InterPro" id="IPR035899">
    <property type="entry name" value="DBL_dom_sf"/>
</dbReference>
<dbReference type="OrthoDB" id="419317at2759"/>
<feature type="compositionally biased region" description="Polar residues" evidence="1">
    <location>
        <begin position="611"/>
        <end position="622"/>
    </location>
</feature>
<dbReference type="SMART" id="SM00325">
    <property type="entry name" value="RhoGEF"/>
    <property type="match status" value="1"/>
</dbReference>
<dbReference type="SUPFAM" id="SSF50156">
    <property type="entry name" value="PDZ domain-like"/>
    <property type="match status" value="1"/>
</dbReference>
<dbReference type="PROSITE" id="PS50010">
    <property type="entry name" value="DH_2"/>
    <property type="match status" value="1"/>
</dbReference>
<feature type="compositionally biased region" description="Polar residues" evidence="1">
    <location>
        <begin position="396"/>
        <end position="407"/>
    </location>
</feature>
<evidence type="ECO:0000259" key="5">
    <source>
        <dbReference type="PROSITE" id="PS50106"/>
    </source>
</evidence>
<accession>A0A8J2SUP1</accession>
<dbReference type="Pfam" id="PF00621">
    <property type="entry name" value="RhoGEF"/>
    <property type="match status" value="1"/>
</dbReference>
<dbReference type="Gene3D" id="2.30.29.30">
    <property type="entry name" value="Pleckstrin-homology domain (PH domain)/Phosphotyrosine-binding domain (PTB)"/>
    <property type="match status" value="1"/>
</dbReference>
<dbReference type="PANTHER" id="PTHR12673:SF159">
    <property type="entry name" value="LD03170P"/>
    <property type="match status" value="1"/>
</dbReference>
<dbReference type="InterPro" id="IPR051092">
    <property type="entry name" value="FYVE_RhoGEF_PH"/>
</dbReference>
<dbReference type="SMART" id="SM00233">
    <property type="entry name" value="PH"/>
    <property type="match status" value="1"/>
</dbReference>
<evidence type="ECO:0000259" key="4">
    <source>
        <dbReference type="PROSITE" id="PS50030"/>
    </source>
</evidence>
<evidence type="ECO:0000259" key="2">
    <source>
        <dbReference type="PROSITE" id="PS50003"/>
    </source>
</evidence>
<feature type="domain" description="UBA" evidence="4">
    <location>
        <begin position="553"/>
        <end position="593"/>
    </location>
</feature>
<feature type="domain" description="PDZ" evidence="5">
    <location>
        <begin position="450"/>
        <end position="528"/>
    </location>
</feature>
<dbReference type="AlphaFoldDB" id="A0A8J2SUP1"/>
<dbReference type="GO" id="GO:0005737">
    <property type="term" value="C:cytoplasm"/>
    <property type="evidence" value="ECO:0007669"/>
    <property type="project" value="TreeGrafter"/>
</dbReference>
<dbReference type="InterPro" id="IPR015940">
    <property type="entry name" value="UBA"/>
</dbReference>
<dbReference type="InterPro" id="IPR000219">
    <property type="entry name" value="DH_dom"/>
</dbReference>
<dbReference type="Pfam" id="PF22562">
    <property type="entry name" value="UBA_7"/>
    <property type="match status" value="1"/>
</dbReference>
<evidence type="ECO:0000313" key="6">
    <source>
        <dbReference type="EMBL" id="CAH0374642.1"/>
    </source>
</evidence>
<feature type="region of interest" description="Disordered" evidence="1">
    <location>
        <begin position="385"/>
        <end position="446"/>
    </location>
</feature>
<feature type="domain" description="DH" evidence="3">
    <location>
        <begin position="1"/>
        <end position="188"/>
    </location>
</feature>
<feature type="compositionally biased region" description="Pro residues" evidence="1">
    <location>
        <begin position="425"/>
        <end position="441"/>
    </location>
</feature>
<dbReference type="PROSITE" id="PS50030">
    <property type="entry name" value="UBA"/>
    <property type="match status" value="1"/>
</dbReference>
<feature type="domain" description="PH" evidence="2">
    <location>
        <begin position="219"/>
        <end position="340"/>
    </location>
</feature>
<dbReference type="PANTHER" id="PTHR12673">
    <property type="entry name" value="FACIOGENITAL DYSPLASIA PROTEIN"/>
    <property type="match status" value="1"/>
</dbReference>
<evidence type="ECO:0000313" key="7">
    <source>
        <dbReference type="Proteomes" id="UP000789595"/>
    </source>
</evidence>
<comment type="caution">
    <text evidence="6">The sequence shown here is derived from an EMBL/GenBank/DDBJ whole genome shotgun (WGS) entry which is preliminary data.</text>
</comment>
<gene>
    <name evidence="6" type="ORF">PECAL_4P19400</name>
</gene>
<dbReference type="SUPFAM" id="SSF48065">
    <property type="entry name" value="DBL homology domain (DH-domain)"/>
    <property type="match status" value="1"/>
</dbReference>
<dbReference type="GO" id="GO:0005085">
    <property type="term" value="F:guanyl-nucleotide exchange factor activity"/>
    <property type="evidence" value="ECO:0007669"/>
    <property type="project" value="InterPro"/>
</dbReference>
<dbReference type="InterPro" id="IPR009060">
    <property type="entry name" value="UBA-like_sf"/>
</dbReference>
<sequence length="636" mass="68325">MDKAAQELADTEDRLASDLQVLSDVFVGPLRAWAPQVSAELPRLEQTLERLFGPLDEVCASCGEFAAELREAGATATWAECFERHETQLARSYGAYALGYARAWQDLAAMRSSSVALDAFARACELQPANQRHLTLASLAIMPVQRPPRYVLLLGELGKRLEKANADATNACRALECAKRVAKAVDENVEREHARRASTSRAAANFKKCAETEAWGALNAVRDGPLLRITKHGPVDAYAALFDDRLCYGDANMKDRALQKMGAAPESPGKEERYVLHRTLKLENVYCCRSATESRGGAGDARGLAPWELLIVSAQKSFVLGAESAEAAAAWRDVISDAASKRRAALAVKDAPPRAVKAFVKRGAETRATDFDIVGLAGDLVARPSGARRDLGPKISHTSHTLAQTKTMPLPRPPGLAPQTYEAELPPPSSPPPPPRPPPLQLPDTNDDFVVTVPVDLQRGLGLELRNGAGTVEVAALAPDSVCSPQVRPGDVLLSVGDEFVQTTEDVVAKLRQRRADAAVSLRLRRSAAPSTNPFMPGSPLISPPVSQEPDAASCEDLIQNVVAMGFGEHDAMKAVAAGRRNVDAVVNWILDNGGPVEEDPDLAFARRLQAEQQSPRGSNPFDSGRQPHVAGNPFA</sequence>
<dbReference type="InterPro" id="IPR036034">
    <property type="entry name" value="PDZ_sf"/>
</dbReference>
<reference evidence="6" key="1">
    <citation type="submission" date="2021-11" db="EMBL/GenBank/DDBJ databases">
        <authorList>
            <consortium name="Genoscope - CEA"/>
            <person name="William W."/>
        </authorList>
    </citation>
    <scope>NUCLEOTIDE SEQUENCE</scope>
</reference>
<evidence type="ECO:0000259" key="3">
    <source>
        <dbReference type="PROSITE" id="PS50010"/>
    </source>
</evidence>
<dbReference type="InterPro" id="IPR011993">
    <property type="entry name" value="PH-like_dom_sf"/>
</dbReference>
<keyword evidence="7" id="KW-1185">Reference proteome</keyword>
<feature type="region of interest" description="Disordered" evidence="1">
    <location>
        <begin position="607"/>
        <end position="636"/>
    </location>
</feature>
<dbReference type="Gene3D" id="2.30.42.10">
    <property type="match status" value="1"/>
</dbReference>
<dbReference type="Gene3D" id="1.10.8.10">
    <property type="entry name" value="DNA helicase RuvA subunit, C-terminal domain"/>
    <property type="match status" value="1"/>
</dbReference>
<dbReference type="PROSITE" id="PS50106">
    <property type="entry name" value="PDZ"/>
    <property type="match status" value="1"/>
</dbReference>
<dbReference type="SUPFAM" id="SSF50729">
    <property type="entry name" value="PH domain-like"/>
    <property type="match status" value="1"/>
</dbReference>
<dbReference type="Proteomes" id="UP000789595">
    <property type="component" value="Unassembled WGS sequence"/>
</dbReference>
<name>A0A8J2SUP1_9STRA</name>
<dbReference type="InterPro" id="IPR001478">
    <property type="entry name" value="PDZ"/>
</dbReference>